<evidence type="ECO:0000256" key="6">
    <source>
        <dbReference type="ARBA" id="ARBA00067332"/>
    </source>
</evidence>
<dbReference type="RefSeq" id="WP_183928372.1">
    <property type="nucleotide sequence ID" value="NZ_JACIGM010000014.1"/>
</dbReference>
<dbReference type="EMBL" id="JACIGM010000014">
    <property type="protein sequence ID" value="MBB4277692.1"/>
    <property type="molecule type" value="Genomic_DNA"/>
</dbReference>
<evidence type="ECO:0000259" key="8">
    <source>
        <dbReference type="PROSITE" id="PS50931"/>
    </source>
</evidence>
<dbReference type="Gene3D" id="1.10.10.10">
    <property type="entry name" value="Winged helix-like DNA-binding domain superfamily/Winged helix DNA-binding domain"/>
    <property type="match status" value="1"/>
</dbReference>
<dbReference type="SUPFAM" id="SSF53850">
    <property type="entry name" value="Periplasmic binding protein-like II"/>
    <property type="match status" value="1"/>
</dbReference>
<dbReference type="Pfam" id="PF00126">
    <property type="entry name" value="HTH_1"/>
    <property type="match status" value="1"/>
</dbReference>
<dbReference type="Gene3D" id="3.40.190.10">
    <property type="entry name" value="Periplasmic binding protein-like II"/>
    <property type="match status" value="2"/>
</dbReference>
<evidence type="ECO:0000256" key="4">
    <source>
        <dbReference type="ARBA" id="ARBA00023163"/>
    </source>
</evidence>
<proteinExistence type="inferred from homology"/>
<evidence type="ECO:0000313" key="10">
    <source>
        <dbReference type="Proteomes" id="UP000533641"/>
    </source>
</evidence>
<comment type="similarity">
    <text evidence="1">Belongs to the LysR transcriptional regulatory family.</text>
</comment>
<dbReference type="GO" id="GO:0003700">
    <property type="term" value="F:DNA-binding transcription factor activity"/>
    <property type="evidence" value="ECO:0007669"/>
    <property type="project" value="InterPro"/>
</dbReference>
<dbReference type="FunFam" id="1.10.10.10:FF:000001">
    <property type="entry name" value="LysR family transcriptional regulator"/>
    <property type="match status" value="1"/>
</dbReference>
<dbReference type="PANTHER" id="PTHR30579">
    <property type="entry name" value="TRANSCRIPTIONAL REGULATOR"/>
    <property type="match status" value="1"/>
</dbReference>
<dbReference type="PANTHER" id="PTHR30579:SF7">
    <property type="entry name" value="HTH-TYPE TRANSCRIPTIONAL REGULATOR LRHA-RELATED"/>
    <property type="match status" value="1"/>
</dbReference>
<evidence type="ECO:0000256" key="3">
    <source>
        <dbReference type="ARBA" id="ARBA00023125"/>
    </source>
</evidence>
<comment type="caution">
    <text evidence="9">The sequence shown here is derived from an EMBL/GenBank/DDBJ whole genome shotgun (WGS) entry which is preliminary data.</text>
</comment>
<gene>
    <name evidence="9" type="ORF">GGE12_005501</name>
</gene>
<dbReference type="SUPFAM" id="SSF46785">
    <property type="entry name" value="Winged helix' DNA-binding domain"/>
    <property type="match status" value="1"/>
</dbReference>
<evidence type="ECO:0000256" key="1">
    <source>
        <dbReference type="ARBA" id="ARBA00009437"/>
    </source>
</evidence>
<dbReference type="AlphaFoldDB" id="A0A7W6RSB2"/>
<accession>A0A7W6RSB2</accession>
<name>A0A7W6RSB2_9HYPH</name>
<evidence type="ECO:0000256" key="7">
    <source>
        <dbReference type="ARBA" id="ARBA00083243"/>
    </source>
</evidence>
<dbReference type="InterPro" id="IPR036388">
    <property type="entry name" value="WH-like_DNA-bd_sf"/>
</dbReference>
<protein>
    <recommendedName>
        <fullName evidence="6">HTH-type transcriptional regulator TtuA</fullName>
    </recommendedName>
    <alternativeName>
        <fullName evidence="7">Tartrate utilization transcriptional regulator</fullName>
    </alternativeName>
</protein>
<dbReference type="PRINTS" id="PR00039">
    <property type="entry name" value="HTHLYSR"/>
</dbReference>
<dbReference type="InterPro" id="IPR000847">
    <property type="entry name" value="LysR_HTH_N"/>
</dbReference>
<comment type="function">
    <text evidence="5">Transcriptional regulator of the ttuABCDE tartrate utilization operon.</text>
</comment>
<keyword evidence="4" id="KW-0804">Transcription</keyword>
<dbReference type="InterPro" id="IPR050176">
    <property type="entry name" value="LTTR"/>
</dbReference>
<organism evidence="9 10">
    <name type="scientific">Rhizobium mongolense</name>
    <dbReference type="NCBI Taxonomy" id="57676"/>
    <lineage>
        <taxon>Bacteria</taxon>
        <taxon>Pseudomonadati</taxon>
        <taxon>Pseudomonadota</taxon>
        <taxon>Alphaproteobacteria</taxon>
        <taxon>Hyphomicrobiales</taxon>
        <taxon>Rhizobiaceae</taxon>
        <taxon>Rhizobium/Agrobacterium group</taxon>
        <taxon>Rhizobium</taxon>
    </lineage>
</organism>
<reference evidence="9 10" key="1">
    <citation type="submission" date="2020-08" db="EMBL/GenBank/DDBJ databases">
        <title>Genomic Encyclopedia of Type Strains, Phase IV (KMG-V): Genome sequencing to study the core and pangenomes of soil and plant-associated prokaryotes.</title>
        <authorList>
            <person name="Whitman W."/>
        </authorList>
    </citation>
    <scope>NUCLEOTIDE SEQUENCE [LARGE SCALE GENOMIC DNA]</scope>
    <source>
        <strain evidence="9 10">SEMIA 402</strain>
    </source>
</reference>
<keyword evidence="2" id="KW-0805">Transcription regulation</keyword>
<dbReference type="PROSITE" id="PS50931">
    <property type="entry name" value="HTH_LYSR"/>
    <property type="match status" value="1"/>
</dbReference>
<feature type="domain" description="HTH lysR-type" evidence="8">
    <location>
        <begin position="1"/>
        <end position="58"/>
    </location>
</feature>
<sequence length="288" mass="31815">MDIGLLRTFTAVAALGSFSGAAQRLNMTQSTVSQQIARLEEHLGKQLLIRTTRRCRLTHDGDELMERASQVVALVDEMENAFRPELSSGTVVVGVVDDSYLFAPLTRALAEFVERRPTVNIEIRAGMSADLLRELKARNIELALLRVDPEVERAGLLQTSKLVWISALNWQVPANGVIPLAVVGGTCNYHKVALETLRRANLQSRRVVTCSSLEGVLEVVRAGLAVSVVPEEELRNGMEIVSDQRLPRLPHTGLKISFSEQEPSLAAKQLARVIENTLQNQVPLRRRA</sequence>
<dbReference type="InterPro" id="IPR036390">
    <property type="entry name" value="WH_DNA-bd_sf"/>
</dbReference>
<dbReference type="InterPro" id="IPR005119">
    <property type="entry name" value="LysR_subst-bd"/>
</dbReference>
<evidence type="ECO:0000256" key="2">
    <source>
        <dbReference type="ARBA" id="ARBA00023015"/>
    </source>
</evidence>
<evidence type="ECO:0000256" key="5">
    <source>
        <dbReference type="ARBA" id="ARBA00054626"/>
    </source>
</evidence>
<dbReference type="Proteomes" id="UP000533641">
    <property type="component" value="Unassembled WGS sequence"/>
</dbReference>
<dbReference type="Pfam" id="PF03466">
    <property type="entry name" value="LysR_substrate"/>
    <property type="match status" value="1"/>
</dbReference>
<keyword evidence="3 9" id="KW-0238">DNA-binding</keyword>
<dbReference type="GO" id="GO:0003677">
    <property type="term" value="F:DNA binding"/>
    <property type="evidence" value="ECO:0007669"/>
    <property type="project" value="UniProtKB-KW"/>
</dbReference>
<evidence type="ECO:0000313" key="9">
    <source>
        <dbReference type="EMBL" id="MBB4277692.1"/>
    </source>
</evidence>